<sequence>MIKKFVGFILLMTLLVFIPLPGNSAMTKSLGNLAKPRIVDMNAKECQAGKVLELRTRDFEETTRYGLFFIKFYVPSCPACKEIRNTWIKVADALKKKQNICVAEYNCKGSSDLCMDLNINDVPVFAWFENGYKIKQFQGEPTFGNLYAFARDMNRYNDTSSFAEPLIFTSNRFYFNLFGSLLFYSYLG</sequence>
<dbReference type="EMBL" id="CH902620">
    <property type="protein sequence ID" value="EDV32462.1"/>
    <property type="molecule type" value="Genomic_DNA"/>
</dbReference>
<dbReference type="PANTHER" id="PTHR45672:SF3">
    <property type="entry name" value="THIOREDOXIN DOMAIN-CONTAINING PROTEIN 5"/>
    <property type="match status" value="1"/>
</dbReference>
<proteinExistence type="inferred from homology"/>
<dbReference type="InterPro" id="IPR036249">
    <property type="entry name" value="Thioredoxin-like_sf"/>
</dbReference>
<evidence type="ECO:0000256" key="3">
    <source>
        <dbReference type="SAM" id="SignalP"/>
    </source>
</evidence>
<evidence type="ECO:0000256" key="1">
    <source>
        <dbReference type="ARBA" id="ARBA00006347"/>
    </source>
</evidence>
<dbReference type="Pfam" id="PF00085">
    <property type="entry name" value="Thioredoxin"/>
    <property type="match status" value="1"/>
</dbReference>
<dbReference type="GO" id="GO:0005783">
    <property type="term" value="C:endoplasmic reticulum"/>
    <property type="evidence" value="ECO:0007669"/>
    <property type="project" value="TreeGrafter"/>
</dbReference>
<dbReference type="OMA" id="FYEPNCM"/>
<gene>
    <name evidence="5" type="primary">Dana\GF19652</name>
    <name evidence="5" type="synonym">dana_GLEANR_22057</name>
    <name evidence="5" type="ORF">GF19652</name>
</gene>
<keyword evidence="2 3" id="KW-0732">Signal</keyword>
<feature type="signal peptide" evidence="3">
    <location>
        <begin position="1"/>
        <end position="24"/>
    </location>
</feature>
<dbReference type="PANTHER" id="PTHR45672">
    <property type="entry name" value="PROTEIN DISULFIDE-ISOMERASE C17H9.14C-RELATED"/>
    <property type="match status" value="1"/>
</dbReference>
<evidence type="ECO:0000313" key="6">
    <source>
        <dbReference type="Proteomes" id="UP000007801"/>
    </source>
</evidence>
<dbReference type="InterPro" id="IPR013766">
    <property type="entry name" value="Thioredoxin_domain"/>
</dbReference>
<dbReference type="PhylomeDB" id="B3MK07"/>
<dbReference type="GO" id="GO:0006457">
    <property type="term" value="P:protein folding"/>
    <property type="evidence" value="ECO:0007669"/>
    <property type="project" value="TreeGrafter"/>
</dbReference>
<dbReference type="Proteomes" id="UP000007801">
    <property type="component" value="Unassembled WGS sequence"/>
</dbReference>
<dbReference type="GO" id="GO:0003756">
    <property type="term" value="F:protein disulfide isomerase activity"/>
    <property type="evidence" value="ECO:0007669"/>
    <property type="project" value="TreeGrafter"/>
</dbReference>
<protein>
    <recommendedName>
        <fullName evidence="4">Thioredoxin domain-containing protein</fullName>
    </recommendedName>
</protein>
<feature type="chain" id="PRO_5002793421" description="Thioredoxin domain-containing protein" evidence="3">
    <location>
        <begin position="25"/>
        <end position="188"/>
    </location>
</feature>
<organism evidence="5 6">
    <name type="scientific">Drosophila ananassae</name>
    <name type="common">Fruit fly</name>
    <dbReference type="NCBI Taxonomy" id="7217"/>
    <lineage>
        <taxon>Eukaryota</taxon>
        <taxon>Metazoa</taxon>
        <taxon>Ecdysozoa</taxon>
        <taxon>Arthropoda</taxon>
        <taxon>Hexapoda</taxon>
        <taxon>Insecta</taxon>
        <taxon>Pterygota</taxon>
        <taxon>Neoptera</taxon>
        <taxon>Endopterygota</taxon>
        <taxon>Diptera</taxon>
        <taxon>Brachycera</taxon>
        <taxon>Muscomorpha</taxon>
        <taxon>Ephydroidea</taxon>
        <taxon>Drosophilidae</taxon>
        <taxon>Drosophila</taxon>
        <taxon>Sophophora</taxon>
    </lineage>
</organism>
<dbReference type="SUPFAM" id="SSF52833">
    <property type="entry name" value="Thioredoxin-like"/>
    <property type="match status" value="1"/>
</dbReference>
<dbReference type="STRING" id="7217.B3MK07"/>
<name>B3MK07_DROAN</name>
<dbReference type="Gene3D" id="3.40.30.10">
    <property type="entry name" value="Glutaredoxin"/>
    <property type="match status" value="1"/>
</dbReference>
<evidence type="ECO:0000313" key="5">
    <source>
        <dbReference type="EMBL" id="EDV32462.1"/>
    </source>
</evidence>
<dbReference type="SMR" id="B3MK07"/>
<evidence type="ECO:0000259" key="4">
    <source>
        <dbReference type="Pfam" id="PF00085"/>
    </source>
</evidence>
<dbReference type="InParanoid" id="B3MK07"/>
<evidence type="ECO:0000256" key="2">
    <source>
        <dbReference type="ARBA" id="ARBA00022729"/>
    </source>
</evidence>
<dbReference type="InterPro" id="IPR051063">
    <property type="entry name" value="PDI"/>
</dbReference>
<dbReference type="AlphaFoldDB" id="B3MK07"/>
<keyword evidence="6" id="KW-1185">Reference proteome</keyword>
<accession>B3MK07</accession>
<feature type="domain" description="Thioredoxin" evidence="4">
    <location>
        <begin position="51"/>
        <end position="149"/>
    </location>
</feature>
<dbReference type="CDD" id="cd02961">
    <property type="entry name" value="PDI_a_family"/>
    <property type="match status" value="1"/>
</dbReference>
<reference evidence="5 6" key="1">
    <citation type="journal article" date="2007" name="Nature">
        <title>Evolution of genes and genomes on the Drosophila phylogeny.</title>
        <authorList>
            <consortium name="Drosophila 12 Genomes Consortium"/>
            <person name="Clark A.G."/>
            <person name="Eisen M.B."/>
            <person name="Smith D.R."/>
            <person name="Bergman C.M."/>
            <person name="Oliver B."/>
            <person name="Markow T.A."/>
            <person name="Kaufman T.C."/>
            <person name="Kellis M."/>
            <person name="Gelbart W."/>
            <person name="Iyer V.N."/>
            <person name="Pollard D.A."/>
            <person name="Sackton T.B."/>
            <person name="Larracuente A.M."/>
            <person name="Singh N.D."/>
            <person name="Abad J.P."/>
            <person name="Abt D.N."/>
            <person name="Adryan B."/>
            <person name="Aguade M."/>
            <person name="Akashi H."/>
            <person name="Anderson W.W."/>
            <person name="Aquadro C.F."/>
            <person name="Ardell D.H."/>
            <person name="Arguello R."/>
            <person name="Artieri C.G."/>
            <person name="Barbash D.A."/>
            <person name="Barker D."/>
            <person name="Barsanti P."/>
            <person name="Batterham P."/>
            <person name="Batzoglou S."/>
            <person name="Begun D."/>
            <person name="Bhutkar A."/>
            <person name="Blanco E."/>
            <person name="Bosak S.A."/>
            <person name="Bradley R.K."/>
            <person name="Brand A.D."/>
            <person name="Brent M.R."/>
            <person name="Brooks A.N."/>
            <person name="Brown R.H."/>
            <person name="Butlin R.K."/>
            <person name="Caggese C."/>
            <person name="Calvi B.R."/>
            <person name="Bernardo de Carvalho A."/>
            <person name="Caspi A."/>
            <person name="Castrezana S."/>
            <person name="Celniker S.E."/>
            <person name="Chang J.L."/>
            <person name="Chapple C."/>
            <person name="Chatterji S."/>
            <person name="Chinwalla A."/>
            <person name="Civetta A."/>
            <person name="Clifton S.W."/>
            <person name="Comeron J.M."/>
            <person name="Costello J.C."/>
            <person name="Coyne J.A."/>
            <person name="Daub J."/>
            <person name="David R.G."/>
            <person name="Delcher A.L."/>
            <person name="Delehaunty K."/>
            <person name="Do C.B."/>
            <person name="Ebling H."/>
            <person name="Edwards K."/>
            <person name="Eickbush T."/>
            <person name="Evans J.D."/>
            <person name="Filipski A."/>
            <person name="Findeiss S."/>
            <person name="Freyhult E."/>
            <person name="Fulton L."/>
            <person name="Fulton R."/>
            <person name="Garcia A.C."/>
            <person name="Gardiner A."/>
            <person name="Garfield D.A."/>
            <person name="Garvin B.E."/>
            <person name="Gibson G."/>
            <person name="Gilbert D."/>
            <person name="Gnerre S."/>
            <person name="Godfrey J."/>
            <person name="Good R."/>
            <person name="Gotea V."/>
            <person name="Gravely B."/>
            <person name="Greenberg A.J."/>
            <person name="Griffiths-Jones S."/>
            <person name="Gross S."/>
            <person name="Guigo R."/>
            <person name="Gustafson E.A."/>
            <person name="Haerty W."/>
            <person name="Hahn M.W."/>
            <person name="Halligan D.L."/>
            <person name="Halpern A.L."/>
            <person name="Halter G.M."/>
            <person name="Han M.V."/>
            <person name="Heger A."/>
            <person name="Hillier L."/>
            <person name="Hinrichs A.S."/>
            <person name="Holmes I."/>
            <person name="Hoskins R.A."/>
            <person name="Hubisz M.J."/>
            <person name="Hultmark D."/>
            <person name="Huntley M.A."/>
            <person name="Jaffe D.B."/>
            <person name="Jagadeeshan S."/>
            <person name="Jeck W.R."/>
            <person name="Johnson J."/>
            <person name="Jones C.D."/>
            <person name="Jordan W.C."/>
            <person name="Karpen G.H."/>
            <person name="Kataoka E."/>
            <person name="Keightley P.D."/>
            <person name="Kheradpour P."/>
            <person name="Kirkness E.F."/>
            <person name="Koerich L.B."/>
            <person name="Kristiansen K."/>
            <person name="Kudrna D."/>
            <person name="Kulathinal R.J."/>
            <person name="Kumar S."/>
            <person name="Kwok R."/>
            <person name="Lander E."/>
            <person name="Langley C.H."/>
            <person name="Lapoint R."/>
            <person name="Lazzaro B.P."/>
            <person name="Lee S.J."/>
            <person name="Levesque L."/>
            <person name="Li R."/>
            <person name="Lin C.F."/>
            <person name="Lin M.F."/>
            <person name="Lindblad-Toh K."/>
            <person name="Llopart A."/>
            <person name="Long M."/>
            <person name="Low L."/>
            <person name="Lozovsky E."/>
            <person name="Lu J."/>
            <person name="Luo M."/>
            <person name="Machado C.A."/>
            <person name="Makalowski W."/>
            <person name="Marzo M."/>
            <person name="Matsuda M."/>
            <person name="Matzkin L."/>
            <person name="McAllister B."/>
            <person name="McBride C.S."/>
            <person name="McKernan B."/>
            <person name="McKernan K."/>
            <person name="Mendez-Lago M."/>
            <person name="Minx P."/>
            <person name="Mollenhauer M.U."/>
            <person name="Montooth K."/>
            <person name="Mount S.M."/>
            <person name="Mu X."/>
            <person name="Myers E."/>
            <person name="Negre B."/>
            <person name="Newfeld S."/>
            <person name="Nielsen R."/>
            <person name="Noor M.A."/>
            <person name="O'Grady P."/>
            <person name="Pachter L."/>
            <person name="Papaceit M."/>
            <person name="Parisi M.J."/>
            <person name="Parisi M."/>
            <person name="Parts L."/>
            <person name="Pedersen J.S."/>
            <person name="Pesole G."/>
            <person name="Phillippy A.M."/>
            <person name="Ponting C.P."/>
            <person name="Pop M."/>
            <person name="Porcelli D."/>
            <person name="Powell J.R."/>
            <person name="Prohaska S."/>
            <person name="Pruitt K."/>
            <person name="Puig M."/>
            <person name="Quesneville H."/>
            <person name="Ram K.R."/>
            <person name="Rand D."/>
            <person name="Rasmussen M.D."/>
            <person name="Reed L.K."/>
            <person name="Reenan R."/>
            <person name="Reily A."/>
            <person name="Remington K.A."/>
            <person name="Rieger T.T."/>
            <person name="Ritchie M.G."/>
            <person name="Robin C."/>
            <person name="Rogers Y.H."/>
            <person name="Rohde C."/>
            <person name="Rozas J."/>
            <person name="Rubenfield M.J."/>
            <person name="Ruiz A."/>
            <person name="Russo S."/>
            <person name="Salzberg S.L."/>
            <person name="Sanchez-Gracia A."/>
            <person name="Saranga D.J."/>
            <person name="Sato H."/>
            <person name="Schaeffer S.W."/>
            <person name="Schatz M.C."/>
            <person name="Schlenke T."/>
            <person name="Schwartz R."/>
            <person name="Segarra C."/>
            <person name="Singh R.S."/>
            <person name="Sirot L."/>
            <person name="Sirota M."/>
            <person name="Sisneros N.B."/>
            <person name="Smith C.D."/>
            <person name="Smith T.F."/>
            <person name="Spieth J."/>
            <person name="Stage D.E."/>
            <person name="Stark A."/>
            <person name="Stephan W."/>
            <person name="Strausberg R.L."/>
            <person name="Strempel S."/>
            <person name="Sturgill D."/>
            <person name="Sutton G."/>
            <person name="Sutton G.G."/>
            <person name="Tao W."/>
            <person name="Teichmann S."/>
            <person name="Tobari Y.N."/>
            <person name="Tomimura Y."/>
            <person name="Tsolas J.M."/>
            <person name="Valente V.L."/>
            <person name="Venter E."/>
            <person name="Venter J.C."/>
            <person name="Vicario S."/>
            <person name="Vieira F.G."/>
            <person name="Vilella A.J."/>
            <person name="Villasante A."/>
            <person name="Walenz B."/>
            <person name="Wang J."/>
            <person name="Wasserman M."/>
            <person name="Watts T."/>
            <person name="Wilson D."/>
            <person name="Wilson R.K."/>
            <person name="Wing R.A."/>
            <person name="Wolfner M.F."/>
            <person name="Wong A."/>
            <person name="Wong G.K."/>
            <person name="Wu C.I."/>
            <person name="Wu G."/>
            <person name="Yamamoto D."/>
            <person name="Yang H.P."/>
            <person name="Yang S.P."/>
            <person name="Yorke J.A."/>
            <person name="Yoshida K."/>
            <person name="Zdobnov E."/>
            <person name="Zhang P."/>
            <person name="Zhang Y."/>
            <person name="Zimin A.V."/>
            <person name="Baldwin J."/>
            <person name="Abdouelleil A."/>
            <person name="Abdulkadir J."/>
            <person name="Abebe A."/>
            <person name="Abera B."/>
            <person name="Abreu J."/>
            <person name="Acer S.C."/>
            <person name="Aftuck L."/>
            <person name="Alexander A."/>
            <person name="An P."/>
            <person name="Anderson E."/>
            <person name="Anderson S."/>
            <person name="Arachi H."/>
            <person name="Azer M."/>
            <person name="Bachantsang P."/>
            <person name="Barry A."/>
            <person name="Bayul T."/>
            <person name="Berlin A."/>
            <person name="Bessette D."/>
            <person name="Bloom T."/>
            <person name="Blye J."/>
            <person name="Boguslavskiy L."/>
            <person name="Bonnet C."/>
            <person name="Boukhgalter B."/>
            <person name="Bourzgui I."/>
            <person name="Brown A."/>
            <person name="Cahill P."/>
            <person name="Channer S."/>
            <person name="Cheshatsang Y."/>
            <person name="Chuda L."/>
            <person name="Citroen M."/>
            <person name="Collymore A."/>
            <person name="Cooke P."/>
            <person name="Costello M."/>
            <person name="D'Aco K."/>
            <person name="Daza R."/>
            <person name="De Haan G."/>
            <person name="DeGray S."/>
            <person name="DeMaso C."/>
            <person name="Dhargay N."/>
            <person name="Dooley K."/>
            <person name="Dooley E."/>
            <person name="Doricent M."/>
            <person name="Dorje P."/>
            <person name="Dorjee K."/>
            <person name="Dupes A."/>
            <person name="Elong R."/>
            <person name="Falk J."/>
            <person name="Farina A."/>
            <person name="Faro S."/>
            <person name="Ferguson D."/>
            <person name="Fisher S."/>
            <person name="Foley C.D."/>
            <person name="Franke A."/>
            <person name="Friedrich D."/>
            <person name="Gadbois L."/>
            <person name="Gearin G."/>
            <person name="Gearin C.R."/>
            <person name="Giannoukos G."/>
            <person name="Goode T."/>
            <person name="Graham J."/>
            <person name="Grandbois E."/>
            <person name="Grewal S."/>
            <person name="Gyaltsen K."/>
            <person name="Hafez N."/>
            <person name="Hagos B."/>
            <person name="Hall J."/>
            <person name="Henson C."/>
            <person name="Hollinger A."/>
            <person name="Honan T."/>
            <person name="Huard M.D."/>
            <person name="Hughes L."/>
            <person name="Hurhula B."/>
            <person name="Husby M.E."/>
            <person name="Kamat A."/>
            <person name="Kanga B."/>
            <person name="Kashin S."/>
            <person name="Khazanovich D."/>
            <person name="Kisner P."/>
            <person name="Lance K."/>
            <person name="Lara M."/>
            <person name="Lee W."/>
            <person name="Lennon N."/>
            <person name="Letendre F."/>
            <person name="LeVine R."/>
            <person name="Lipovsky A."/>
            <person name="Liu X."/>
            <person name="Liu J."/>
            <person name="Liu S."/>
            <person name="Lokyitsang T."/>
            <person name="Lokyitsang Y."/>
            <person name="Lubonja R."/>
            <person name="Lui A."/>
            <person name="MacDonald P."/>
            <person name="Magnisalis V."/>
            <person name="Maru K."/>
            <person name="Matthews C."/>
            <person name="McCusker W."/>
            <person name="McDonough S."/>
            <person name="Mehta T."/>
            <person name="Meldrim J."/>
            <person name="Meneus L."/>
            <person name="Mihai O."/>
            <person name="Mihalev A."/>
            <person name="Mihova T."/>
            <person name="Mittelman R."/>
            <person name="Mlenga V."/>
            <person name="Montmayeur A."/>
            <person name="Mulrain L."/>
            <person name="Navidi A."/>
            <person name="Naylor J."/>
            <person name="Negash T."/>
            <person name="Nguyen T."/>
            <person name="Nguyen N."/>
            <person name="Nicol R."/>
            <person name="Norbu C."/>
            <person name="Norbu N."/>
            <person name="Novod N."/>
            <person name="O'Neill B."/>
            <person name="Osman S."/>
            <person name="Markiewicz E."/>
            <person name="Oyono O.L."/>
            <person name="Patti C."/>
            <person name="Phunkhang P."/>
            <person name="Pierre F."/>
            <person name="Priest M."/>
            <person name="Raghuraman S."/>
            <person name="Rege F."/>
            <person name="Reyes R."/>
            <person name="Rise C."/>
            <person name="Rogov P."/>
            <person name="Ross K."/>
            <person name="Ryan E."/>
            <person name="Settipalli S."/>
            <person name="Shea T."/>
            <person name="Sherpa N."/>
            <person name="Shi L."/>
            <person name="Shih D."/>
            <person name="Sparrow T."/>
            <person name="Spaulding J."/>
            <person name="Stalker J."/>
            <person name="Stange-Thomann N."/>
            <person name="Stavropoulos S."/>
            <person name="Stone C."/>
            <person name="Strader C."/>
            <person name="Tesfaye S."/>
            <person name="Thomson T."/>
            <person name="Thoulutsang Y."/>
            <person name="Thoulutsang D."/>
            <person name="Topham K."/>
            <person name="Topping I."/>
            <person name="Tsamla T."/>
            <person name="Vassiliev H."/>
            <person name="Vo A."/>
            <person name="Wangchuk T."/>
            <person name="Wangdi T."/>
            <person name="Weiand M."/>
            <person name="Wilkinson J."/>
            <person name="Wilson A."/>
            <person name="Yadav S."/>
            <person name="Young G."/>
            <person name="Yu Q."/>
            <person name="Zembek L."/>
            <person name="Zhong D."/>
            <person name="Zimmer A."/>
            <person name="Zwirko Z."/>
            <person name="Jaffe D.B."/>
            <person name="Alvarez P."/>
            <person name="Brockman W."/>
            <person name="Butler J."/>
            <person name="Chin C."/>
            <person name="Gnerre S."/>
            <person name="Grabherr M."/>
            <person name="Kleber M."/>
            <person name="Mauceli E."/>
            <person name="MacCallum I."/>
        </authorList>
    </citation>
    <scope>NUCLEOTIDE SEQUENCE [LARGE SCALE GENOMIC DNA]</scope>
    <source>
        <strain evidence="6">Tucson 14024-0371.13</strain>
    </source>
</reference>
<comment type="similarity">
    <text evidence="1">Belongs to the protein disulfide isomerase family.</text>
</comment>
<dbReference type="FunCoup" id="B3MK07">
    <property type="interactions" value="126"/>
</dbReference>
<dbReference type="HOGENOM" id="CLU_1416506_0_0_1"/>
<dbReference type="eggNOG" id="KOG0191">
    <property type="taxonomic scope" value="Eukaryota"/>
</dbReference>